<dbReference type="SUPFAM" id="SSF54060">
    <property type="entry name" value="His-Me finger endonucleases"/>
    <property type="match status" value="1"/>
</dbReference>
<evidence type="ECO:0000259" key="7">
    <source>
        <dbReference type="SMART" id="SM00892"/>
    </source>
</evidence>
<feature type="binding site" evidence="5">
    <location>
        <position position="250"/>
    </location>
    <ligand>
        <name>Mg(2+)</name>
        <dbReference type="ChEBI" id="CHEBI:18420"/>
        <note>catalytic</note>
    </ligand>
</feature>
<dbReference type="EMBL" id="OV651813">
    <property type="protein sequence ID" value="CAH1098914.1"/>
    <property type="molecule type" value="Genomic_DNA"/>
</dbReference>
<feature type="domain" description="ENPP1-3/EXOG-like endonuclease/phosphodiesterase" evidence="6">
    <location>
        <begin position="132"/>
        <end position="363"/>
    </location>
</feature>
<evidence type="ECO:0000259" key="6">
    <source>
        <dbReference type="SMART" id="SM00477"/>
    </source>
</evidence>
<evidence type="ECO:0000256" key="4">
    <source>
        <dbReference type="PIRSR" id="PIRSR640255-1"/>
    </source>
</evidence>
<dbReference type="Pfam" id="PF01223">
    <property type="entry name" value="Endonuclease_NS"/>
    <property type="match status" value="1"/>
</dbReference>
<dbReference type="FunFam" id="3.40.570.10:FF:000007">
    <property type="entry name" value="Alkaline nuclease"/>
    <property type="match status" value="1"/>
</dbReference>
<dbReference type="GO" id="GO:0006309">
    <property type="term" value="P:apoptotic DNA fragmentation"/>
    <property type="evidence" value="ECO:0007669"/>
    <property type="project" value="TreeGrafter"/>
</dbReference>
<dbReference type="OrthoDB" id="5960141at2759"/>
<evidence type="ECO:0000256" key="5">
    <source>
        <dbReference type="PIRSR" id="PIRSR640255-2"/>
    </source>
</evidence>
<sequence>MYCSYYNNSFSDCLIDITKLDEKHPLFLTSNTHDIIYPEPETQTLSFKANENFNLDCPGTGKVEAAGATFDRTVSATCVSDGYVGIENEKYNVSNVVCSRRITSVARFTSNICWKHYREIEVGLELPGKKFKQLYTTCYDDETKNIVYSTFQLTKEIDYQTSGNSRPGWTEGKFYNLSTKLNQLYTNPVQRKTINRQIGLSDDDTTYVKSTGHNFLAKGHLTAKADFFYNAEQQSTFFYINSVPQWQTFNGYNWFYLERDLRNYAANNYVELTVYTGTYGISTLPHQKTGEEVPLYLYQDEEGNQAIPIPELFWKVAYDPIHKAGIALLGVNNPYQTDISKSIICKDVSQKIGWLNFDLTKVESGYMYACSIPDLRNVIKNLPNFKVSKLLS</sequence>
<dbReference type="GO" id="GO:0003676">
    <property type="term" value="F:nucleic acid binding"/>
    <property type="evidence" value="ECO:0007669"/>
    <property type="project" value="InterPro"/>
</dbReference>
<keyword evidence="3" id="KW-0378">Hydrolase</keyword>
<dbReference type="InterPro" id="IPR040255">
    <property type="entry name" value="Non-specific_endonuclease"/>
</dbReference>
<evidence type="ECO:0000313" key="9">
    <source>
        <dbReference type="Proteomes" id="UP001153636"/>
    </source>
</evidence>
<dbReference type="InterPro" id="IPR020821">
    <property type="entry name" value="ENPP1-3/EXOG-like_nuc-like"/>
</dbReference>
<feature type="active site" description="Proton acceptor" evidence="4">
    <location>
        <position position="220"/>
    </location>
</feature>
<dbReference type="PANTHER" id="PTHR13966">
    <property type="entry name" value="ENDONUCLEASE RELATED"/>
    <property type="match status" value="1"/>
</dbReference>
<evidence type="ECO:0000256" key="3">
    <source>
        <dbReference type="ARBA" id="ARBA00022759"/>
    </source>
</evidence>
<evidence type="ECO:0000256" key="1">
    <source>
        <dbReference type="ARBA" id="ARBA00010052"/>
    </source>
</evidence>
<dbReference type="SMART" id="SM00892">
    <property type="entry name" value="Endonuclease_NS"/>
    <property type="match status" value="1"/>
</dbReference>
<dbReference type="GO" id="GO:0046872">
    <property type="term" value="F:metal ion binding"/>
    <property type="evidence" value="ECO:0007669"/>
    <property type="project" value="UniProtKB-KW"/>
</dbReference>
<proteinExistence type="inferred from homology"/>
<keyword evidence="3" id="KW-0255">Endonuclease</keyword>
<reference evidence="8" key="1">
    <citation type="submission" date="2022-01" db="EMBL/GenBank/DDBJ databases">
        <authorList>
            <person name="King R."/>
        </authorList>
    </citation>
    <scope>NUCLEOTIDE SEQUENCE</scope>
</reference>
<protein>
    <recommendedName>
        <fullName evidence="10">DNA/RNA non-specific endonuclease domain-containing protein</fullName>
    </recommendedName>
</protein>
<gene>
    <name evidence="8" type="ORF">PSYICH_LOCUS1409</name>
</gene>
<dbReference type="GO" id="GO:0004521">
    <property type="term" value="F:RNA endonuclease activity"/>
    <property type="evidence" value="ECO:0007669"/>
    <property type="project" value="TreeGrafter"/>
</dbReference>
<name>A0A9P0G225_9CUCU</name>
<dbReference type="Proteomes" id="UP001153636">
    <property type="component" value="Chromosome 1"/>
</dbReference>
<dbReference type="InterPro" id="IPR044925">
    <property type="entry name" value="His-Me_finger_sf"/>
</dbReference>
<dbReference type="InterPro" id="IPR001604">
    <property type="entry name" value="Endo_G_ENPP1-like_dom"/>
</dbReference>
<evidence type="ECO:0000313" key="8">
    <source>
        <dbReference type="EMBL" id="CAH1098914.1"/>
    </source>
</evidence>
<feature type="domain" description="DNA/RNA non-specific endonuclease/pyrophosphatase/phosphodiesterase" evidence="7">
    <location>
        <begin position="131"/>
        <end position="375"/>
    </location>
</feature>
<keyword evidence="9" id="KW-1185">Reference proteome</keyword>
<dbReference type="GO" id="GO:0000014">
    <property type="term" value="F:single-stranded DNA endodeoxyribonuclease activity"/>
    <property type="evidence" value="ECO:0007669"/>
    <property type="project" value="TreeGrafter"/>
</dbReference>
<dbReference type="PANTHER" id="PTHR13966:SF19">
    <property type="entry name" value="NUCLEASE EXOG, MITOCHONDRIAL"/>
    <property type="match status" value="1"/>
</dbReference>
<dbReference type="InterPro" id="IPR044929">
    <property type="entry name" value="DNA/RNA_non-sp_Endonuclease_sf"/>
</dbReference>
<organism evidence="8 9">
    <name type="scientific">Psylliodes chrysocephalus</name>
    <dbReference type="NCBI Taxonomy" id="3402493"/>
    <lineage>
        <taxon>Eukaryota</taxon>
        <taxon>Metazoa</taxon>
        <taxon>Ecdysozoa</taxon>
        <taxon>Arthropoda</taxon>
        <taxon>Hexapoda</taxon>
        <taxon>Insecta</taxon>
        <taxon>Pterygota</taxon>
        <taxon>Neoptera</taxon>
        <taxon>Endopterygota</taxon>
        <taxon>Coleoptera</taxon>
        <taxon>Polyphaga</taxon>
        <taxon>Cucujiformia</taxon>
        <taxon>Chrysomeloidea</taxon>
        <taxon>Chrysomelidae</taxon>
        <taxon>Galerucinae</taxon>
        <taxon>Alticini</taxon>
        <taxon>Psylliodes</taxon>
    </lineage>
</organism>
<keyword evidence="5" id="KW-0479">Metal-binding</keyword>
<dbReference type="AlphaFoldDB" id="A0A9P0G225"/>
<comment type="similarity">
    <text evidence="1">Belongs to the DNA/RNA non-specific endonuclease family.</text>
</comment>
<dbReference type="SMART" id="SM00477">
    <property type="entry name" value="NUC"/>
    <property type="match status" value="1"/>
</dbReference>
<accession>A0A9P0G225</accession>
<evidence type="ECO:0008006" key="10">
    <source>
        <dbReference type="Google" id="ProtNLM"/>
    </source>
</evidence>
<keyword evidence="2" id="KW-0540">Nuclease</keyword>
<evidence type="ECO:0000256" key="2">
    <source>
        <dbReference type="ARBA" id="ARBA00022722"/>
    </source>
</evidence>
<dbReference type="Gene3D" id="3.40.570.10">
    <property type="entry name" value="Extracellular Endonuclease, subunit A"/>
    <property type="match status" value="1"/>
</dbReference>
<dbReference type="GO" id="GO:0005634">
    <property type="term" value="C:nucleus"/>
    <property type="evidence" value="ECO:0007669"/>
    <property type="project" value="TreeGrafter"/>
</dbReference>
<dbReference type="GO" id="GO:0005743">
    <property type="term" value="C:mitochondrial inner membrane"/>
    <property type="evidence" value="ECO:0007669"/>
    <property type="project" value="TreeGrafter"/>
</dbReference>